<proteinExistence type="predicted"/>
<dbReference type="PANTHER" id="PTHR24422">
    <property type="entry name" value="CHEMOTAXIS PROTEIN METHYLTRANSFERASE"/>
    <property type="match status" value="1"/>
</dbReference>
<keyword evidence="8" id="KW-1185">Reference proteome</keyword>
<dbReference type="InterPro" id="IPR050903">
    <property type="entry name" value="Bact_Chemotaxis_MeTrfase"/>
</dbReference>
<comment type="caution">
    <text evidence="7">The sequence shown here is derived from an EMBL/GenBank/DDBJ whole genome shotgun (WGS) entry which is preliminary data.</text>
</comment>
<dbReference type="Gene3D" id="3.40.50.150">
    <property type="entry name" value="Vaccinia Virus protein VP39"/>
    <property type="match status" value="1"/>
</dbReference>
<organism evidence="7 8">
    <name type="scientific">Spartinivicinus poritis</name>
    <dbReference type="NCBI Taxonomy" id="2994640"/>
    <lineage>
        <taxon>Bacteria</taxon>
        <taxon>Pseudomonadati</taxon>
        <taxon>Pseudomonadota</taxon>
        <taxon>Gammaproteobacteria</taxon>
        <taxon>Oceanospirillales</taxon>
        <taxon>Zooshikellaceae</taxon>
        <taxon>Spartinivicinus</taxon>
    </lineage>
</organism>
<dbReference type="EC" id="2.1.1.80" evidence="5"/>
<evidence type="ECO:0000313" key="8">
    <source>
        <dbReference type="Proteomes" id="UP001528823"/>
    </source>
</evidence>
<evidence type="ECO:0000256" key="4">
    <source>
        <dbReference type="ARBA" id="ARBA00022691"/>
    </source>
</evidence>
<name>A0ABT5U9G0_9GAMM</name>
<dbReference type="CDD" id="cd02440">
    <property type="entry name" value="AdoMet_MTases"/>
    <property type="match status" value="1"/>
</dbReference>
<dbReference type="InterPro" id="IPR029063">
    <property type="entry name" value="SAM-dependent_MTases_sf"/>
</dbReference>
<evidence type="ECO:0000259" key="6">
    <source>
        <dbReference type="PROSITE" id="PS50123"/>
    </source>
</evidence>
<keyword evidence="4 5" id="KW-0949">S-adenosyl-L-methionine</keyword>
<evidence type="ECO:0000256" key="1">
    <source>
        <dbReference type="ARBA" id="ARBA00001541"/>
    </source>
</evidence>
<dbReference type="InterPro" id="IPR036804">
    <property type="entry name" value="CheR_N_sf"/>
</dbReference>
<keyword evidence="3 5" id="KW-0808">Transferase</keyword>
<dbReference type="SUPFAM" id="SSF47757">
    <property type="entry name" value="Chemotaxis receptor methyltransferase CheR, N-terminal domain"/>
    <property type="match status" value="1"/>
</dbReference>
<dbReference type="InterPro" id="IPR022641">
    <property type="entry name" value="CheR_N"/>
</dbReference>
<comment type="catalytic activity">
    <reaction evidence="1 5">
        <text>L-glutamyl-[protein] + S-adenosyl-L-methionine = [protein]-L-glutamate 5-O-methyl ester + S-adenosyl-L-homocysteine</text>
        <dbReference type="Rhea" id="RHEA:24452"/>
        <dbReference type="Rhea" id="RHEA-COMP:10208"/>
        <dbReference type="Rhea" id="RHEA-COMP:10311"/>
        <dbReference type="ChEBI" id="CHEBI:29973"/>
        <dbReference type="ChEBI" id="CHEBI:57856"/>
        <dbReference type="ChEBI" id="CHEBI:59789"/>
        <dbReference type="ChEBI" id="CHEBI:82795"/>
        <dbReference type="EC" id="2.1.1.80"/>
    </reaction>
</comment>
<dbReference type="InterPro" id="IPR022642">
    <property type="entry name" value="CheR_C"/>
</dbReference>
<accession>A0ABT5U9G0</accession>
<dbReference type="PIRSF" id="PIRSF000410">
    <property type="entry name" value="CheR"/>
    <property type="match status" value="1"/>
</dbReference>
<dbReference type="Gene3D" id="1.10.155.10">
    <property type="entry name" value="Chemotaxis receptor methyltransferase CheR, N-terminal domain"/>
    <property type="match status" value="1"/>
</dbReference>
<evidence type="ECO:0000256" key="3">
    <source>
        <dbReference type="ARBA" id="ARBA00022679"/>
    </source>
</evidence>
<evidence type="ECO:0000256" key="2">
    <source>
        <dbReference type="ARBA" id="ARBA00022603"/>
    </source>
</evidence>
<dbReference type="Proteomes" id="UP001528823">
    <property type="component" value="Unassembled WGS sequence"/>
</dbReference>
<dbReference type="PRINTS" id="PR00996">
    <property type="entry name" value="CHERMTFRASE"/>
</dbReference>
<evidence type="ECO:0000313" key="7">
    <source>
        <dbReference type="EMBL" id="MDE1462998.1"/>
    </source>
</evidence>
<keyword evidence="2 5" id="KW-0489">Methyltransferase</keyword>
<feature type="domain" description="CheR-type methyltransferase" evidence="6">
    <location>
        <begin position="1"/>
        <end position="266"/>
    </location>
</feature>
<dbReference type="Pfam" id="PF03705">
    <property type="entry name" value="CheR_N"/>
    <property type="match status" value="1"/>
</dbReference>
<comment type="function">
    <text evidence="5">Methylation of the membrane-bound methyl-accepting chemotaxis proteins (MCP) to form gamma-glutamyl methyl ester residues in MCP.</text>
</comment>
<evidence type="ECO:0000256" key="5">
    <source>
        <dbReference type="PIRNR" id="PIRNR000410"/>
    </source>
</evidence>
<dbReference type="InterPro" id="IPR026024">
    <property type="entry name" value="Chemotaxis_MeTrfase_CheR"/>
</dbReference>
<dbReference type="Pfam" id="PF01739">
    <property type="entry name" value="CheR"/>
    <property type="match status" value="1"/>
</dbReference>
<dbReference type="SUPFAM" id="SSF53335">
    <property type="entry name" value="S-adenosyl-L-methionine-dependent methyltransferases"/>
    <property type="match status" value="1"/>
</dbReference>
<gene>
    <name evidence="7" type="ORF">ORQ98_13575</name>
</gene>
<dbReference type="RefSeq" id="WP_274689346.1">
    <property type="nucleotide sequence ID" value="NZ_JAPMOU010000016.1"/>
</dbReference>
<dbReference type="EMBL" id="JAPMOU010000016">
    <property type="protein sequence ID" value="MDE1462998.1"/>
    <property type="molecule type" value="Genomic_DNA"/>
</dbReference>
<protein>
    <recommendedName>
        <fullName evidence="5">Chemotaxis protein methyltransferase</fullName>
        <ecNumber evidence="5">2.1.1.80</ecNumber>
    </recommendedName>
</protein>
<dbReference type="PROSITE" id="PS50123">
    <property type="entry name" value="CHER"/>
    <property type="match status" value="1"/>
</dbReference>
<dbReference type="PANTHER" id="PTHR24422:SF19">
    <property type="entry name" value="CHEMOTAXIS PROTEIN METHYLTRANSFERASE"/>
    <property type="match status" value="1"/>
</dbReference>
<sequence>MSDSDFAFIQQVAYDISGITLREHKRNMIYGRLVRRLRSLKLKNFSQYCDLLKKENNKEYKEFINAITTNLTSFFREPHHFDFLEKTALRETIYHHQHDKRVRIWSAGCSTGEEPYSIAIIMREMINPRWNAKLLATDLDSNVLNCAKAGIYRLDQTETISSDRHKKWFYHSLNDSKVKVKDSLKKIITFNQLNLLNAWPMKGKFDIIFCRNVMIYFDQDIRGALIDRYAEILNPNGYLYIGHAENLPNSNKHFTPLGRTIYQRIS</sequence>
<dbReference type="SMART" id="SM00138">
    <property type="entry name" value="MeTrc"/>
    <property type="match status" value="1"/>
</dbReference>
<dbReference type="InterPro" id="IPR000780">
    <property type="entry name" value="CheR_MeTrfase"/>
</dbReference>
<reference evidence="7 8" key="1">
    <citation type="submission" date="2022-11" db="EMBL/GenBank/DDBJ databases">
        <title>Spartinivicinus poritis sp. nov., isolated from scleractinian coral Porites lutea.</title>
        <authorList>
            <person name="Zhang G."/>
            <person name="Cai L."/>
            <person name="Wei Q."/>
        </authorList>
    </citation>
    <scope>NUCLEOTIDE SEQUENCE [LARGE SCALE GENOMIC DNA]</scope>
    <source>
        <strain evidence="7 8">A2-2</strain>
    </source>
</reference>